<gene>
    <name evidence="5" type="primary">LOC127751123</name>
</gene>
<proteinExistence type="predicted"/>
<keyword evidence="1" id="KW-0862">Zinc</keyword>
<accession>A0A9C6X6S7</accession>
<sequence length="427" mass="47611">MESPSNSFSTLADVTVSPAFSSSSLFASTPTRKRPRNKKNLLNDKTKFKKPRLPPAGPPKATCATCGKEYRSLSYYDKHIKMHVLKDAAARVPDINVLQSKSRTIGRNALTTLKNNPAVGKYGQQYNKLIEDLLQSDDLEEWQNFITFLSKQFTAQLVGKSITLPSAMLSNALMDVEKITSSFSIRTQCLEMLSSLPCTSVCSSQVLCIFFSDFVFNFCDQFLILLSRTLRNADEVVNSVHSVNLDEKDRRTIHNVAGASVKGFVRFGRRYPKNKYWIAVLECLKARVIENPEIAPASDSDRAWTEILSKGALTFVGKEPLEFFLSVAKIISKTDFENASRALPHDSIIECVFKGESKYIWDSIIGNFLKEDWSLLLMQAITKSFTHTYGRGVAMKLINAASKNKPFCAVPLRPSLAPRGPLPTAPV</sequence>
<reference evidence="5" key="1">
    <citation type="submission" date="2025-08" db="UniProtKB">
        <authorList>
            <consortium name="RefSeq"/>
        </authorList>
    </citation>
    <scope>IDENTIFICATION</scope>
    <source>
        <tissue evidence="5">Whole organism</tissue>
    </source>
</reference>
<evidence type="ECO:0000313" key="4">
    <source>
        <dbReference type="Proteomes" id="UP000504606"/>
    </source>
</evidence>
<dbReference type="InterPro" id="IPR013087">
    <property type="entry name" value="Znf_C2H2_type"/>
</dbReference>
<evidence type="ECO:0000256" key="1">
    <source>
        <dbReference type="PROSITE-ProRule" id="PRU00042"/>
    </source>
</evidence>
<dbReference type="Proteomes" id="UP000504606">
    <property type="component" value="Unplaced"/>
</dbReference>
<keyword evidence="1" id="KW-0863">Zinc-finger</keyword>
<dbReference type="GeneID" id="127751123"/>
<dbReference type="PROSITE" id="PS00028">
    <property type="entry name" value="ZINC_FINGER_C2H2_1"/>
    <property type="match status" value="1"/>
</dbReference>
<evidence type="ECO:0000313" key="5">
    <source>
        <dbReference type="RefSeq" id="XP_052130161.1"/>
    </source>
</evidence>
<evidence type="ECO:0000256" key="2">
    <source>
        <dbReference type="SAM" id="MobiDB-lite"/>
    </source>
</evidence>
<dbReference type="RefSeq" id="XP_052130161.1">
    <property type="nucleotide sequence ID" value="XM_052274201.1"/>
</dbReference>
<keyword evidence="1" id="KW-0479">Metal-binding</keyword>
<protein>
    <submittedName>
        <fullName evidence="5">Uncharacterized protein LOC127751123</fullName>
    </submittedName>
</protein>
<dbReference type="PROSITE" id="PS50157">
    <property type="entry name" value="ZINC_FINGER_C2H2_2"/>
    <property type="match status" value="1"/>
</dbReference>
<evidence type="ECO:0000259" key="3">
    <source>
        <dbReference type="PROSITE" id="PS50157"/>
    </source>
</evidence>
<dbReference type="KEGG" id="foc:127751123"/>
<dbReference type="GO" id="GO:0008270">
    <property type="term" value="F:zinc ion binding"/>
    <property type="evidence" value="ECO:0007669"/>
    <property type="project" value="UniProtKB-KW"/>
</dbReference>
<organism evidence="4 5">
    <name type="scientific">Frankliniella occidentalis</name>
    <name type="common">Western flower thrips</name>
    <name type="synonym">Euthrips occidentalis</name>
    <dbReference type="NCBI Taxonomy" id="133901"/>
    <lineage>
        <taxon>Eukaryota</taxon>
        <taxon>Metazoa</taxon>
        <taxon>Ecdysozoa</taxon>
        <taxon>Arthropoda</taxon>
        <taxon>Hexapoda</taxon>
        <taxon>Insecta</taxon>
        <taxon>Pterygota</taxon>
        <taxon>Neoptera</taxon>
        <taxon>Paraneoptera</taxon>
        <taxon>Thysanoptera</taxon>
        <taxon>Terebrantia</taxon>
        <taxon>Thripoidea</taxon>
        <taxon>Thripidae</taxon>
        <taxon>Frankliniella</taxon>
    </lineage>
</organism>
<feature type="region of interest" description="Disordered" evidence="2">
    <location>
        <begin position="24"/>
        <end position="61"/>
    </location>
</feature>
<dbReference type="AlphaFoldDB" id="A0A9C6X6S7"/>
<name>A0A9C6X6S7_FRAOC</name>
<keyword evidence="4" id="KW-1185">Reference proteome</keyword>
<feature type="domain" description="C2H2-type" evidence="3">
    <location>
        <begin position="61"/>
        <end position="88"/>
    </location>
</feature>